<dbReference type="AlphaFoldDB" id="A0A5C3QUR7"/>
<dbReference type="PROSITE" id="PS00678">
    <property type="entry name" value="WD_REPEATS_1"/>
    <property type="match status" value="1"/>
</dbReference>
<keyword evidence="2" id="KW-0677">Repeat</keyword>
<evidence type="ECO:0000256" key="4">
    <source>
        <dbReference type="PROSITE-ProRule" id="PRU00221"/>
    </source>
</evidence>
<evidence type="ECO:0000259" key="5">
    <source>
        <dbReference type="Pfam" id="PF12894"/>
    </source>
</evidence>
<dbReference type="InterPro" id="IPR040132">
    <property type="entry name" value="Tex1/THOC3"/>
</dbReference>
<dbReference type="InterPro" id="IPR019775">
    <property type="entry name" value="WD40_repeat_CS"/>
</dbReference>
<reference evidence="6 7" key="1">
    <citation type="journal article" date="2019" name="Nat. Ecol. Evol.">
        <title>Megaphylogeny resolves global patterns of mushroom evolution.</title>
        <authorList>
            <person name="Varga T."/>
            <person name="Krizsan K."/>
            <person name="Foldi C."/>
            <person name="Dima B."/>
            <person name="Sanchez-Garcia M."/>
            <person name="Sanchez-Ramirez S."/>
            <person name="Szollosi G.J."/>
            <person name="Szarkandi J.G."/>
            <person name="Papp V."/>
            <person name="Albert L."/>
            <person name="Andreopoulos W."/>
            <person name="Angelini C."/>
            <person name="Antonin V."/>
            <person name="Barry K.W."/>
            <person name="Bougher N.L."/>
            <person name="Buchanan P."/>
            <person name="Buyck B."/>
            <person name="Bense V."/>
            <person name="Catcheside P."/>
            <person name="Chovatia M."/>
            <person name="Cooper J."/>
            <person name="Damon W."/>
            <person name="Desjardin D."/>
            <person name="Finy P."/>
            <person name="Geml J."/>
            <person name="Haridas S."/>
            <person name="Hughes K."/>
            <person name="Justo A."/>
            <person name="Karasinski D."/>
            <person name="Kautmanova I."/>
            <person name="Kiss B."/>
            <person name="Kocsube S."/>
            <person name="Kotiranta H."/>
            <person name="LaButti K.M."/>
            <person name="Lechner B.E."/>
            <person name="Liimatainen K."/>
            <person name="Lipzen A."/>
            <person name="Lukacs Z."/>
            <person name="Mihaltcheva S."/>
            <person name="Morgado L.N."/>
            <person name="Niskanen T."/>
            <person name="Noordeloos M.E."/>
            <person name="Ohm R.A."/>
            <person name="Ortiz-Santana B."/>
            <person name="Ovrebo C."/>
            <person name="Racz N."/>
            <person name="Riley R."/>
            <person name="Savchenko A."/>
            <person name="Shiryaev A."/>
            <person name="Soop K."/>
            <person name="Spirin V."/>
            <person name="Szebenyi C."/>
            <person name="Tomsovsky M."/>
            <person name="Tulloss R.E."/>
            <person name="Uehling J."/>
            <person name="Grigoriev I.V."/>
            <person name="Vagvolgyi C."/>
            <person name="Papp T."/>
            <person name="Martin F.M."/>
            <person name="Miettinen O."/>
            <person name="Hibbett D.S."/>
            <person name="Nagy L.G."/>
        </authorList>
    </citation>
    <scope>NUCLEOTIDE SEQUENCE [LARGE SCALE GENOMIC DNA]</scope>
    <source>
        <strain evidence="6 7">CBS 309.79</strain>
    </source>
</reference>
<dbReference type="PROSITE" id="PS50082">
    <property type="entry name" value="WD_REPEATS_2"/>
    <property type="match status" value="1"/>
</dbReference>
<sequence>MADDLNTTHSAPPLHTTFATRGIHPPLFSSFRPREHKIATSHPLSHVAWSCDGKKLAAVGTDKTTRVWTPEKSMEPRTASFFTGAHSDEVDYVAWNPTHPDLFCTSSQKDRRIVFWDARQSRAIQQILLRSSPMQLHYSPDGRTIAVVSIAHQLSFLSLGKESEDTKETWRQLPKDSQVAASTAIFTNAGDALIITHYSEHTVRVIDWPTLKLLEHPAAHVQGCIAVAQDPRGKRVYLASGGFDSIVNLFDTSEWICARTITSCDHSINSLAFSHDGEYLAISSTGSYINICSVETGEQMHRINLTAPVPSVTWHPSKYAFAYCGPPGVVGLFGLSE</sequence>
<evidence type="ECO:0000256" key="3">
    <source>
        <dbReference type="ARBA" id="ARBA00046343"/>
    </source>
</evidence>
<evidence type="ECO:0000313" key="7">
    <source>
        <dbReference type="Proteomes" id="UP000305067"/>
    </source>
</evidence>
<dbReference type="GO" id="GO:0000445">
    <property type="term" value="C:THO complex part of transcription export complex"/>
    <property type="evidence" value="ECO:0007669"/>
    <property type="project" value="TreeGrafter"/>
</dbReference>
<dbReference type="InterPro" id="IPR015943">
    <property type="entry name" value="WD40/YVTN_repeat-like_dom_sf"/>
</dbReference>
<organism evidence="6 7">
    <name type="scientific">Pterulicium gracile</name>
    <dbReference type="NCBI Taxonomy" id="1884261"/>
    <lineage>
        <taxon>Eukaryota</taxon>
        <taxon>Fungi</taxon>
        <taxon>Dikarya</taxon>
        <taxon>Basidiomycota</taxon>
        <taxon>Agaricomycotina</taxon>
        <taxon>Agaricomycetes</taxon>
        <taxon>Agaricomycetidae</taxon>
        <taxon>Agaricales</taxon>
        <taxon>Pleurotineae</taxon>
        <taxon>Pterulaceae</taxon>
        <taxon>Pterulicium</taxon>
    </lineage>
</organism>
<evidence type="ECO:0000256" key="1">
    <source>
        <dbReference type="ARBA" id="ARBA00022574"/>
    </source>
</evidence>
<dbReference type="Gene3D" id="2.130.10.10">
    <property type="entry name" value="YVTN repeat-like/Quinoprotein amine dehydrogenase"/>
    <property type="match status" value="2"/>
</dbReference>
<dbReference type="Pfam" id="PF12894">
    <property type="entry name" value="ANAPC4_WD40"/>
    <property type="match status" value="1"/>
</dbReference>
<dbReference type="InterPro" id="IPR001680">
    <property type="entry name" value="WD40_rpt"/>
</dbReference>
<dbReference type="PANTHER" id="PTHR22839:SF0">
    <property type="entry name" value="THO COMPLEX SUBUNIT 3"/>
    <property type="match status" value="1"/>
</dbReference>
<dbReference type="SMART" id="SM00320">
    <property type="entry name" value="WD40"/>
    <property type="match status" value="5"/>
</dbReference>
<name>A0A5C3QUR7_9AGAR</name>
<keyword evidence="1 4" id="KW-0853">WD repeat</keyword>
<dbReference type="SUPFAM" id="SSF50978">
    <property type="entry name" value="WD40 repeat-like"/>
    <property type="match status" value="1"/>
</dbReference>
<feature type="domain" description="Anaphase-promoting complex subunit 4-like WD40" evidence="5">
    <location>
        <begin position="263"/>
        <end position="315"/>
    </location>
</feature>
<dbReference type="InterPro" id="IPR024977">
    <property type="entry name" value="Apc4-like_WD40_dom"/>
</dbReference>
<evidence type="ECO:0000313" key="6">
    <source>
        <dbReference type="EMBL" id="TFL05773.1"/>
    </source>
</evidence>
<dbReference type="GO" id="GO:0006406">
    <property type="term" value="P:mRNA export from nucleus"/>
    <property type="evidence" value="ECO:0007669"/>
    <property type="project" value="InterPro"/>
</dbReference>
<proteinExistence type="inferred from homology"/>
<dbReference type="PANTHER" id="PTHR22839">
    <property type="entry name" value="THO COMPLEX SUBUNIT 3 THO3"/>
    <property type="match status" value="1"/>
</dbReference>
<keyword evidence="7" id="KW-1185">Reference proteome</keyword>
<comment type="similarity">
    <text evidence="3">Belongs to the THOC3 family.</text>
</comment>
<dbReference type="Pfam" id="PF00400">
    <property type="entry name" value="WD40"/>
    <property type="match status" value="2"/>
</dbReference>
<dbReference type="InterPro" id="IPR036322">
    <property type="entry name" value="WD40_repeat_dom_sf"/>
</dbReference>
<dbReference type="Proteomes" id="UP000305067">
    <property type="component" value="Unassembled WGS sequence"/>
</dbReference>
<feature type="repeat" description="WD" evidence="4">
    <location>
        <begin position="83"/>
        <end position="126"/>
    </location>
</feature>
<protein>
    <submittedName>
        <fullName evidence="6">WD40 repeat-like protein</fullName>
    </submittedName>
</protein>
<accession>A0A5C3QUR7</accession>
<gene>
    <name evidence="6" type="ORF">BDV98DRAFT_601101</name>
</gene>
<dbReference type="OrthoDB" id="340259at2759"/>
<evidence type="ECO:0000256" key="2">
    <source>
        <dbReference type="ARBA" id="ARBA00022737"/>
    </source>
</evidence>
<dbReference type="STRING" id="1884261.A0A5C3QUR7"/>
<dbReference type="EMBL" id="ML178816">
    <property type="protein sequence ID" value="TFL05773.1"/>
    <property type="molecule type" value="Genomic_DNA"/>
</dbReference>